<keyword evidence="1" id="KW-0812">Transmembrane</keyword>
<keyword evidence="1" id="KW-0472">Membrane</keyword>
<dbReference type="HOGENOM" id="CLU_850077_0_0_1"/>
<protein>
    <submittedName>
        <fullName evidence="2">Uncharacterized protein</fullName>
    </submittedName>
</protein>
<proteinExistence type="predicted"/>
<accession>A0A0D0CFH0</accession>
<evidence type="ECO:0000256" key="1">
    <source>
        <dbReference type="SAM" id="Phobius"/>
    </source>
</evidence>
<sequence>MNGCMDRTDGRDEWDLCYSEAMVFEKERNCRAFACWLAFCFCVFLIPRYDHSAVFFFSAFLPFSFPHLSTFPRLPVFLSSFPRLFRVFVRSLVRSSLVRSPRTDTDTDTDIDILICSFPSILLMLINFPSPRSSLSLDTTQRNNTRCLHAHTGKQKSTQIIFLSFVFINDPHSTTLTAICFNLRQNPASTPFTASIKNARTPARHTTWSARNRKKSSRLARLGWRILRGFCWLRLWRCRRRLRFVGRRLGGGRGCVRGCEGLGGFGGGGMERGREWEVERKVCTPALLTSLFLSSGSLCGGFKVMIQSRLSMGLLTIYLCWILYVCF</sequence>
<dbReference type="AlphaFoldDB" id="A0A0D0CFH0"/>
<keyword evidence="1" id="KW-1133">Transmembrane helix</keyword>
<gene>
    <name evidence="2" type="ORF">GYMLUDRAFT_580337</name>
</gene>
<evidence type="ECO:0000313" key="3">
    <source>
        <dbReference type="Proteomes" id="UP000053593"/>
    </source>
</evidence>
<feature type="transmembrane region" description="Helical" evidence="1">
    <location>
        <begin position="32"/>
        <end position="49"/>
    </location>
</feature>
<evidence type="ECO:0000313" key="2">
    <source>
        <dbReference type="EMBL" id="KIK61334.1"/>
    </source>
</evidence>
<keyword evidence="3" id="KW-1185">Reference proteome</keyword>
<name>A0A0D0CFH0_9AGAR</name>
<reference evidence="2 3" key="1">
    <citation type="submission" date="2014-04" db="EMBL/GenBank/DDBJ databases">
        <title>Evolutionary Origins and Diversification of the Mycorrhizal Mutualists.</title>
        <authorList>
            <consortium name="DOE Joint Genome Institute"/>
            <consortium name="Mycorrhizal Genomics Consortium"/>
            <person name="Kohler A."/>
            <person name="Kuo A."/>
            <person name="Nagy L.G."/>
            <person name="Floudas D."/>
            <person name="Copeland A."/>
            <person name="Barry K.W."/>
            <person name="Cichocki N."/>
            <person name="Veneault-Fourrey C."/>
            <person name="LaButti K."/>
            <person name="Lindquist E.A."/>
            <person name="Lipzen A."/>
            <person name="Lundell T."/>
            <person name="Morin E."/>
            <person name="Murat C."/>
            <person name="Riley R."/>
            <person name="Ohm R."/>
            <person name="Sun H."/>
            <person name="Tunlid A."/>
            <person name="Henrissat B."/>
            <person name="Grigoriev I.V."/>
            <person name="Hibbett D.S."/>
            <person name="Martin F."/>
        </authorList>
    </citation>
    <scope>NUCLEOTIDE SEQUENCE [LARGE SCALE GENOMIC DNA]</scope>
    <source>
        <strain evidence="2 3">FD-317 M1</strain>
    </source>
</reference>
<dbReference type="Proteomes" id="UP000053593">
    <property type="component" value="Unassembled WGS sequence"/>
</dbReference>
<organism evidence="2 3">
    <name type="scientific">Collybiopsis luxurians FD-317 M1</name>
    <dbReference type="NCBI Taxonomy" id="944289"/>
    <lineage>
        <taxon>Eukaryota</taxon>
        <taxon>Fungi</taxon>
        <taxon>Dikarya</taxon>
        <taxon>Basidiomycota</taxon>
        <taxon>Agaricomycotina</taxon>
        <taxon>Agaricomycetes</taxon>
        <taxon>Agaricomycetidae</taxon>
        <taxon>Agaricales</taxon>
        <taxon>Marasmiineae</taxon>
        <taxon>Omphalotaceae</taxon>
        <taxon>Collybiopsis</taxon>
        <taxon>Collybiopsis luxurians</taxon>
    </lineage>
</organism>
<dbReference type="EMBL" id="KN834771">
    <property type="protein sequence ID" value="KIK61334.1"/>
    <property type="molecule type" value="Genomic_DNA"/>
</dbReference>